<dbReference type="PANTHER" id="PTHR42924:SF3">
    <property type="entry name" value="POLYMERASE_HISTIDINOL PHOSPHATASE N-TERMINAL DOMAIN-CONTAINING PROTEIN"/>
    <property type="match status" value="1"/>
</dbReference>
<dbReference type="RefSeq" id="WP_295827780.1">
    <property type="nucleotide sequence ID" value="NZ_CACRUX010000097.1"/>
</dbReference>
<dbReference type="GO" id="GO:0004534">
    <property type="term" value="F:5'-3' RNA exonuclease activity"/>
    <property type="evidence" value="ECO:0007669"/>
    <property type="project" value="TreeGrafter"/>
</dbReference>
<proteinExistence type="predicted"/>
<dbReference type="InterPro" id="IPR003141">
    <property type="entry name" value="Pol/His_phosphatase_N"/>
</dbReference>
<dbReference type="InterPro" id="IPR016195">
    <property type="entry name" value="Pol/histidinol_Pase-like"/>
</dbReference>
<evidence type="ECO:0000259" key="1">
    <source>
        <dbReference type="SMART" id="SM00481"/>
    </source>
</evidence>
<dbReference type="Gene3D" id="1.10.150.650">
    <property type="match status" value="1"/>
</dbReference>
<dbReference type="CDD" id="cd07438">
    <property type="entry name" value="PHP_HisPPase_AMP"/>
    <property type="match status" value="1"/>
</dbReference>
<gene>
    <name evidence="2" type="ORF">VRLFYP33_02155</name>
</gene>
<dbReference type="InterPro" id="IPR052018">
    <property type="entry name" value="PHP_domain"/>
</dbReference>
<organism evidence="2">
    <name type="scientific">Veillonella ratti</name>
    <dbReference type="NCBI Taxonomy" id="103892"/>
    <lineage>
        <taxon>Bacteria</taxon>
        <taxon>Bacillati</taxon>
        <taxon>Bacillota</taxon>
        <taxon>Negativicutes</taxon>
        <taxon>Veillonellales</taxon>
        <taxon>Veillonellaceae</taxon>
        <taxon>Veillonella</taxon>
    </lineage>
</organism>
<protein>
    <submittedName>
        <fullName evidence="2">PHP domain protein</fullName>
    </submittedName>
</protein>
<dbReference type="Gene3D" id="3.20.20.140">
    <property type="entry name" value="Metal-dependent hydrolases"/>
    <property type="match status" value="1"/>
</dbReference>
<dbReference type="InterPro" id="IPR004013">
    <property type="entry name" value="PHP_dom"/>
</dbReference>
<dbReference type="GO" id="GO:0035312">
    <property type="term" value="F:5'-3' DNA exonuclease activity"/>
    <property type="evidence" value="ECO:0007669"/>
    <property type="project" value="TreeGrafter"/>
</dbReference>
<accession>A0A6N3F4D2</accession>
<dbReference type="AlphaFoldDB" id="A0A6N3F4D2"/>
<feature type="domain" description="Polymerase/histidinol phosphatase N-terminal" evidence="1">
    <location>
        <begin position="3"/>
        <end position="67"/>
    </location>
</feature>
<dbReference type="SUPFAM" id="SSF89550">
    <property type="entry name" value="PHP domain-like"/>
    <property type="match status" value="1"/>
</dbReference>
<dbReference type="SMART" id="SM00481">
    <property type="entry name" value="POLIIIAc"/>
    <property type="match status" value="1"/>
</dbReference>
<reference evidence="2" key="1">
    <citation type="submission" date="2019-11" db="EMBL/GenBank/DDBJ databases">
        <authorList>
            <person name="Feng L."/>
        </authorList>
    </citation>
    <scope>NUCLEOTIDE SEQUENCE</scope>
    <source>
        <strain evidence="2">VrattiLFYP33</strain>
    </source>
</reference>
<dbReference type="Pfam" id="PF02811">
    <property type="entry name" value="PHP"/>
    <property type="match status" value="1"/>
</dbReference>
<evidence type="ECO:0000313" key="2">
    <source>
        <dbReference type="EMBL" id="VYU46890.1"/>
    </source>
</evidence>
<name>A0A6N3F4D2_9FIRM</name>
<dbReference type="EMBL" id="CACRUX010000097">
    <property type="protein sequence ID" value="VYU46890.1"/>
    <property type="molecule type" value="Genomic_DNA"/>
</dbReference>
<sequence length="273" mass="31075">MLVDFHMHSTASDGVMRPLDLRAANKAAGIKMMSLTDHDMIDGFMTMLKEPDLDIAVIPGCEFSSTYKDKDVHILGYAFDYTNKELNDYLTFFKESRENRIFKMIDLLVKDGYDVSVEEFKETFPNASSLGRPLLAQLLINKGYLKTVDEGFETLLRRGSPYYVPKFKADPLDVINLIHDANGLAVMAHPKLIKNDDYVQELLQLPFDGIEVYHIIHKKEDEARYRKMAILRKLLITGGSDFHGIETKLPKAIGDYLIQSESVADFLHVLQAH</sequence>
<dbReference type="PANTHER" id="PTHR42924">
    <property type="entry name" value="EXONUCLEASE"/>
    <property type="match status" value="1"/>
</dbReference>